<keyword evidence="4" id="KW-1003">Cell membrane</keyword>
<dbReference type="Pfam" id="PF01955">
    <property type="entry name" value="CbiZ"/>
    <property type="match status" value="1"/>
</dbReference>
<evidence type="ECO:0000256" key="3">
    <source>
        <dbReference type="ARBA" id="ARBA00006263"/>
    </source>
</evidence>
<dbReference type="Pfam" id="PF03186">
    <property type="entry name" value="CobD_Cbib"/>
    <property type="match status" value="1"/>
</dbReference>
<evidence type="ECO:0000313" key="9">
    <source>
        <dbReference type="EMBL" id="CAE2337476.1"/>
    </source>
</evidence>
<dbReference type="InterPro" id="IPR004485">
    <property type="entry name" value="Cobalamin_biosynth_CobD/CbiB"/>
</dbReference>
<organism evidence="9">
    <name type="scientific">Guillardia theta</name>
    <name type="common">Cryptophyte</name>
    <name type="synonym">Cryptomonas phi</name>
    <dbReference type="NCBI Taxonomy" id="55529"/>
    <lineage>
        <taxon>Eukaryota</taxon>
        <taxon>Cryptophyceae</taxon>
        <taxon>Pyrenomonadales</taxon>
        <taxon>Geminigeraceae</taxon>
        <taxon>Guillardia</taxon>
    </lineage>
</organism>
<keyword evidence="5" id="KW-0169">Cobalamin biosynthesis</keyword>
<name>A0A7S4UYU9_GUITH</name>
<comment type="similarity">
    <text evidence="3">Belongs to the CobD/CbiB family.</text>
</comment>
<evidence type="ECO:0000256" key="8">
    <source>
        <dbReference type="ARBA" id="ARBA00023136"/>
    </source>
</evidence>
<dbReference type="PANTHER" id="PTHR34308">
    <property type="entry name" value="COBALAMIN BIOSYNTHESIS PROTEIN CBIB"/>
    <property type="match status" value="1"/>
</dbReference>
<dbReference type="EMBL" id="HBKN01047488">
    <property type="protein sequence ID" value="CAE2337476.1"/>
    <property type="molecule type" value="Transcribed_RNA"/>
</dbReference>
<dbReference type="NCBIfam" id="TIGR00380">
    <property type="entry name" value="cobal_cbiB"/>
    <property type="match status" value="1"/>
</dbReference>
<dbReference type="HAMAP" id="MF_00024">
    <property type="entry name" value="CobD_CbiB"/>
    <property type="match status" value="1"/>
</dbReference>
<evidence type="ECO:0000256" key="2">
    <source>
        <dbReference type="ARBA" id="ARBA00004953"/>
    </source>
</evidence>
<evidence type="ECO:0000256" key="1">
    <source>
        <dbReference type="ARBA" id="ARBA00004651"/>
    </source>
</evidence>
<evidence type="ECO:0000256" key="7">
    <source>
        <dbReference type="ARBA" id="ARBA00022989"/>
    </source>
</evidence>
<dbReference type="AlphaFoldDB" id="A0A7S4UYU9"/>
<evidence type="ECO:0008006" key="10">
    <source>
        <dbReference type="Google" id="ProtNLM"/>
    </source>
</evidence>
<sequence length="609" mass="67072">MLGDLEVRRKESGVLVRGEGAWRVISSGVVGGGFREEEEDVSVVNVKVSPDYTMDTPPEQLIYEFCQEEEVDPSRCVGMMTAASMSTFKEAARRDKESGVEIRVFVTAGLSNARAAGDKADWQHIRTPEEEKKGTINTVVFVSSPMEEAAMVEALAICVEGKCRVMSDWYITSEVSGSICQGTGTDSIVLLSRRDQSAEKIRYAGKHVLFAQLLAEAVCEATGSSVKEAILHYYKSELRYRCHQLYRVASLWLPTLLHSCFEQTDISVNPQDELPSPSLRSKTVGLSLFLLSYRAEGQLGRATSLMLAAFCWDRFLGEPPYTLHPVVWTGNAISKLLSWVPDRAYSSPALGLFCGSLITLSCACTSFAAVRSLDQWLQLLPHARFLHFAFGAWLLKSSHSLHLLGACAMQMKKLLDRQDLPRARNQLCWLCSRDPSKLDEKELVAGTLESISENLSDGYVAPLCWFSVLGLPGAVTYRVINTLDSRVGYRGRFEYLGKVAAWLDDAVNLVPARLTAALLALSSASTGDSARDSIVTAWQHAGRCESPNAGWPMAALAGAMGVRLEKRGCYSLGSQKHELCSESIEQGWKVVWRGGVLCLVLCVAIKRWK</sequence>
<evidence type="ECO:0000256" key="5">
    <source>
        <dbReference type="ARBA" id="ARBA00022573"/>
    </source>
</evidence>
<comment type="subcellular location">
    <subcellularLocation>
        <location evidence="1">Cell membrane</location>
        <topology evidence="1">Multi-pass membrane protein</topology>
    </subcellularLocation>
</comment>
<proteinExistence type="inferred from homology"/>
<dbReference type="UniPathway" id="UPA00148"/>
<dbReference type="InterPro" id="IPR002808">
    <property type="entry name" value="AdoCbi_amidolase"/>
</dbReference>
<gene>
    <name evidence="9" type="ORF">GTHE00462_LOCUS37062</name>
</gene>
<dbReference type="GO" id="GO:0048472">
    <property type="term" value="F:threonine-phosphate decarboxylase activity"/>
    <property type="evidence" value="ECO:0007669"/>
    <property type="project" value="InterPro"/>
</dbReference>
<comment type="pathway">
    <text evidence="2">Cofactor biosynthesis; adenosylcobalamin biosynthesis.</text>
</comment>
<evidence type="ECO:0000256" key="6">
    <source>
        <dbReference type="ARBA" id="ARBA00022692"/>
    </source>
</evidence>
<accession>A0A7S4UYU9</accession>
<protein>
    <recommendedName>
        <fullName evidence="10">Cobalamin biosynthesis protein CobD</fullName>
    </recommendedName>
</protein>
<keyword evidence="7" id="KW-1133">Transmembrane helix</keyword>
<dbReference type="PANTHER" id="PTHR34308:SF1">
    <property type="entry name" value="COBALAMIN BIOSYNTHESIS PROTEIN CBIB"/>
    <property type="match status" value="1"/>
</dbReference>
<keyword evidence="6" id="KW-0812">Transmembrane</keyword>
<reference evidence="9" key="1">
    <citation type="submission" date="2021-01" db="EMBL/GenBank/DDBJ databases">
        <authorList>
            <person name="Corre E."/>
            <person name="Pelletier E."/>
            <person name="Niang G."/>
            <person name="Scheremetjew M."/>
            <person name="Finn R."/>
            <person name="Kale V."/>
            <person name="Holt S."/>
            <person name="Cochrane G."/>
            <person name="Meng A."/>
            <person name="Brown T."/>
            <person name="Cohen L."/>
        </authorList>
    </citation>
    <scope>NUCLEOTIDE SEQUENCE</scope>
    <source>
        <strain evidence="9">CCMP 2712</strain>
    </source>
</reference>
<dbReference type="GO" id="GO:0005886">
    <property type="term" value="C:plasma membrane"/>
    <property type="evidence" value="ECO:0007669"/>
    <property type="project" value="UniProtKB-SubCell"/>
</dbReference>
<keyword evidence="8" id="KW-0472">Membrane</keyword>
<evidence type="ECO:0000256" key="4">
    <source>
        <dbReference type="ARBA" id="ARBA00022475"/>
    </source>
</evidence>